<dbReference type="Gene3D" id="2.30.310.10">
    <property type="entry name" value="ibrinogen binding protein from staphylococcus aureus domain"/>
    <property type="match status" value="1"/>
</dbReference>
<evidence type="ECO:0000313" key="2">
    <source>
        <dbReference type="EMBL" id="CAA6812710.1"/>
    </source>
</evidence>
<dbReference type="Pfam" id="PF05670">
    <property type="entry name" value="NFACT-R_1"/>
    <property type="match status" value="1"/>
</dbReference>
<proteinExistence type="predicted"/>
<dbReference type="GO" id="GO:1990112">
    <property type="term" value="C:RQC complex"/>
    <property type="evidence" value="ECO:0007669"/>
    <property type="project" value="TreeGrafter"/>
</dbReference>
<dbReference type="Pfam" id="PF05833">
    <property type="entry name" value="NFACT_N"/>
    <property type="match status" value="1"/>
</dbReference>
<evidence type="ECO:0000259" key="1">
    <source>
        <dbReference type="Pfam" id="PF05670"/>
    </source>
</evidence>
<sequence length="404" mass="47442">MTRGSSFIYKNTSTRPMQSFNAPFDNLLHSLVSSSSILNIEVPKNERILRFTLAPKSAYKEQKIFLQFEFTGRHTNAILIDENEVTIEALRHIDANASFRVIRPGVELLAIPPFEQKEETQKLDDLEAYLKQKYLDFEEKRVRNIKKQKLLTVKKQQEKLQEILHKLPNVQDLEKETQKYQSYGNIVLANLYQIKAYDKMLKAYDFEGNAISIKLPKNIVPNRMSEYFFNQAKRAKSKSRNIHIEEENLRTKHDFYSNMYHAIEQAKESTELEILVPKKGKSQRKKEKIKECELFWIDDYKILIGRNAKENQALLKIAKSNDLWMHIRNIPSSHLIIKTDKQNLPELVIQKAAKLCVDFSLTQAGDYDVDYCKRRFVKIQEGSSVEYDKYQTVRVRKEGIEIRE</sequence>
<dbReference type="PANTHER" id="PTHR15239">
    <property type="entry name" value="NUCLEAR EXPORT MEDIATOR FACTOR NEMF"/>
    <property type="match status" value="1"/>
</dbReference>
<feature type="domain" description="NFACT RNA-binding" evidence="1">
    <location>
        <begin position="298"/>
        <end position="361"/>
    </location>
</feature>
<protein>
    <submittedName>
        <fullName evidence="2">Fibronectin/fibrinogen-binding protein</fullName>
    </submittedName>
</protein>
<accession>A0A6S6TBE5</accession>
<dbReference type="InterPro" id="IPR008532">
    <property type="entry name" value="NFACT_RNA-bd"/>
</dbReference>
<gene>
    <name evidence="2" type="ORF">HELGO_WM15286</name>
</gene>
<organism evidence="2">
    <name type="scientific">uncultured Sulfurovum sp</name>
    <dbReference type="NCBI Taxonomy" id="269237"/>
    <lineage>
        <taxon>Bacteria</taxon>
        <taxon>Pseudomonadati</taxon>
        <taxon>Campylobacterota</taxon>
        <taxon>Epsilonproteobacteria</taxon>
        <taxon>Campylobacterales</taxon>
        <taxon>Sulfurovaceae</taxon>
        <taxon>Sulfurovum</taxon>
        <taxon>environmental samples</taxon>
    </lineage>
</organism>
<reference evidence="2" key="1">
    <citation type="submission" date="2020-01" db="EMBL/GenBank/DDBJ databases">
        <authorList>
            <person name="Meier V. D."/>
            <person name="Meier V D."/>
        </authorList>
    </citation>
    <scope>NUCLEOTIDE SEQUENCE</scope>
    <source>
        <strain evidence="2">HLG_WM_MAG_05</strain>
    </source>
</reference>
<name>A0A6S6TBE5_9BACT</name>
<dbReference type="AlphaFoldDB" id="A0A6S6TBE5"/>
<dbReference type="GO" id="GO:0000049">
    <property type="term" value="F:tRNA binding"/>
    <property type="evidence" value="ECO:0007669"/>
    <property type="project" value="TreeGrafter"/>
</dbReference>
<dbReference type="InterPro" id="IPR051608">
    <property type="entry name" value="RQC_Subunit_NEMF"/>
</dbReference>
<dbReference type="GO" id="GO:0043023">
    <property type="term" value="F:ribosomal large subunit binding"/>
    <property type="evidence" value="ECO:0007669"/>
    <property type="project" value="TreeGrafter"/>
</dbReference>
<dbReference type="EMBL" id="CACVAU010000040">
    <property type="protein sequence ID" value="CAA6812710.1"/>
    <property type="molecule type" value="Genomic_DNA"/>
</dbReference>
<dbReference type="PANTHER" id="PTHR15239:SF6">
    <property type="entry name" value="RIBOSOME QUALITY CONTROL COMPLEX SUBUNIT NEMF"/>
    <property type="match status" value="1"/>
</dbReference>
<dbReference type="GO" id="GO:0072344">
    <property type="term" value="P:rescue of stalled ribosome"/>
    <property type="evidence" value="ECO:0007669"/>
    <property type="project" value="TreeGrafter"/>
</dbReference>